<evidence type="ECO:0000313" key="2">
    <source>
        <dbReference type="EMBL" id="CAG7816436.1"/>
    </source>
</evidence>
<name>A0A8J2KEM1_9HEXA</name>
<gene>
    <name evidence="2" type="ORF">AFUS01_LOCUS27055</name>
</gene>
<comment type="caution">
    <text evidence="2">The sequence shown here is derived from an EMBL/GenBank/DDBJ whole genome shotgun (WGS) entry which is preliminary data.</text>
</comment>
<dbReference type="Proteomes" id="UP000708208">
    <property type="component" value="Unassembled WGS sequence"/>
</dbReference>
<reference evidence="2" key="1">
    <citation type="submission" date="2021-06" db="EMBL/GenBank/DDBJ databases">
        <authorList>
            <person name="Hodson N. C."/>
            <person name="Mongue J. A."/>
            <person name="Jaron S. K."/>
        </authorList>
    </citation>
    <scope>NUCLEOTIDE SEQUENCE</scope>
</reference>
<dbReference type="EMBL" id="CAJVCH010370338">
    <property type="protein sequence ID" value="CAG7816436.1"/>
    <property type="molecule type" value="Genomic_DNA"/>
</dbReference>
<proteinExistence type="predicted"/>
<protein>
    <submittedName>
        <fullName evidence="2">Uncharacterized protein</fullName>
    </submittedName>
</protein>
<accession>A0A8J2KEM1</accession>
<evidence type="ECO:0000256" key="1">
    <source>
        <dbReference type="SAM" id="MobiDB-lite"/>
    </source>
</evidence>
<dbReference type="AlphaFoldDB" id="A0A8J2KEM1"/>
<evidence type="ECO:0000313" key="3">
    <source>
        <dbReference type="Proteomes" id="UP000708208"/>
    </source>
</evidence>
<sequence>MGNLIAPTVLTPPNKASSQGMESHQKKKKKTPRRSNPFPRLLTITTKTKSFLPNLSPTLPEFDDQNTLRTRALVKDELMGEDAWTAWKSTFSLPRKSPDNHNKLKVS</sequence>
<keyword evidence="3" id="KW-1185">Reference proteome</keyword>
<organism evidence="2 3">
    <name type="scientific">Allacma fusca</name>
    <dbReference type="NCBI Taxonomy" id="39272"/>
    <lineage>
        <taxon>Eukaryota</taxon>
        <taxon>Metazoa</taxon>
        <taxon>Ecdysozoa</taxon>
        <taxon>Arthropoda</taxon>
        <taxon>Hexapoda</taxon>
        <taxon>Collembola</taxon>
        <taxon>Symphypleona</taxon>
        <taxon>Sminthuridae</taxon>
        <taxon>Allacma</taxon>
    </lineage>
</organism>
<feature type="region of interest" description="Disordered" evidence="1">
    <location>
        <begin position="1"/>
        <end position="39"/>
    </location>
</feature>